<protein>
    <submittedName>
        <fullName evidence="2">Uncharacterized protein</fullName>
    </submittedName>
</protein>
<evidence type="ECO:0000313" key="2">
    <source>
        <dbReference type="EMBL" id="TNN47004.1"/>
    </source>
</evidence>
<dbReference type="EMBL" id="SRLO01000762">
    <property type="protein sequence ID" value="TNN47004.1"/>
    <property type="molecule type" value="Genomic_DNA"/>
</dbReference>
<name>A0A4Z2G2C8_9TELE</name>
<evidence type="ECO:0000313" key="3">
    <source>
        <dbReference type="Proteomes" id="UP000314294"/>
    </source>
</evidence>
<accession>A0A4Z2G2C8</accession>
<dbReference type="AlphaFoldDB" id="A0A4Z2G2C8"/>
<dbReference type="Proteomes" id="UP000314294">
    <property type="component" value="Unassembled WGS sequence"/>
</dbReference>
<proteinExistence type="predicted"/>
<feature type="region of interest" description="Disordered" evidence="1">
    <location>
        <begin position="16"/>
        <end position="39"/>
    </location>
</feature>
<evidence type="ECO:0000256" key="1">
    <source>
        <dbReference type="SAM" id="MobiDB-lite"/>
    </source>
</evidence>
<gene>
    <name evidence="2" type="ORF">EYF80_042807</name>
</gene>
<reference evidence="2 3" key="1">
    <citation type="submission" date="2019-03" db="EMBL/GenBank/DDBJ databases">
        <title>First draft genome of Liparis tanakae, snailfish: a comprehensive survey of snailfish specific genes.</title>
        <authorList>
            <person name="Kim W."/>
            <person name="Song I."/>
            <person name="Jeong J.-H."/>
            <person name="Kim D."/>
            <person name="Kim S."/>
            <person name="Ryu S."/>
            <person name="Song J.Y."/>
            <person name="Lee S.K."/>
        </authorList>
    </citation>
    <scope>NUCLEOTIDE SEQUENCE [LARGE SCALE GENOMIC DNA]</scope>
    <source>
        <tissue evidence="2">Muscle</tissue>
    </source>
</reference>
<comment type="caution">
    <text evidence="2">The sequence shown here is derived from an EMBL/GenBank/DDBJ whole genome shotgun (WGS) entry which is preliminary data.</text>
</comment>
<sequence>MPDLALLEGASAASRARLHARGDDKPPDPHQASSLPAAADDSSNLRLRLSPAVSVPELIVRHVHRWLSNDAKKLWRRPLWVHDAVCVQMKEIRRCGGNTAAAFGLGCWLLGLTGLRRLMVEIMEIKDGAPGGCTLVPKETLQKVNTERRTDGDGWERKRDSLVLVNNASAALLWAETSQKPTNRNTGSNVTTGRDGGGMWAIGYDGSSFE</sequence>
<organism evidence="2 3">
    <name type="scientific">Liparis tanakae</name>
    <name type="common">Tanaka's snailfish</name>
    <dbReference type="NCBI Taxonomy" id="230148"/>
    <lineage>
        <taxon>Eukaryota</taxon>
        <taxon>Metazoa</taxon>
        <taxon>Chordata</taxon>
        <taxon>Craniata</taxon>
        <taxon>Vertebrata</taxon>
        <taxon>Euteleostomi</taxon>
        <taxon>Actinopterygii</taxon>
        <taxon>Neopterygii</taxon>
        <taxon>Teleostei</taxon>
        <taxon>Neoteleostei</taxon>
        <taxon>Acanthomorphata</taxon>
        <taxon>Eupercaria</taxon>
        <taxon>Perciformes</taxon>
        <taxon>Cottioidei</taxon>
        <taxon>Cottales</taxon>
        <taxon>Liparidae</taxon>
        <taxon>Liparis</taxon>
    </lineage>
</organism>
<keyword evidence="3" id="KW-1185">Reference proteome</keyword>